<gene>
    <name evidence="1" type="ORF">Amon02_000091100</name>
</gene>
<evidence type="ECO:0000313" key="1">
    <source>
        <dbReference type="EMBL" id="GME72247.1"/>
    </source>
</evidence>
<reference evidence="1" key="1">
    <citation type="submission" date="2023-04" db="EMBL/GenBank/DDBJ databases">
        <title>Ambrosiozyma monospora NBRC 10751.</title>
        <authorList>
            <person name="Ichikawa N."/>
            <person name="Sato H."/>
            <person name="Tonouchi N."/>
        </authorList>
    </citation>
    <scope>NUCLEOTIDE SEQUENCE</scope>
    <source>
        <strain evidence="1">NBRC 10751</strain>
    </source>
</reference>
<comment type="caution">
    <text evidence="1">The sequence shown here is derived from an EMBL/GenBank/DDBJ whole genome shotgun (WGS) entry which is preliminary data.</text>
</comment>
<dbReference type="Proteomes" id="UP001165064">
    <property type="component" value="Unassembled WGS sequence"/>
</dbReference>
<evidence type="ECO:0000313" key="2">
    <source>
        <dbReference type="Proteomes" id="UP001165064"/>
    </source>
</evidence>
<organism evidence="1 2">
    <name type="scientific">Ambrosiozyma monospora</name>
    <name type="common">Yeast</name>
    <name type="synonym">Endomycopsis monosporus</name>
    <dbReference type="NCBI Taxonomy" id="43982"/>
    <lineage>
        <taxon>Eukaryota</taxon>
        <taxon>Fungi</taxon>
        <taxon>Dikarya</taxon>
        <taxon>Ascomycota</taxon>
        <taxon>Saccharomycotina</taxon>
        <taxon>Pichiomycetes</taxon>
        <taxon>Pichiales</taxon>
        <taxon>Pichiaceae</taxon>
        <taxon>Ambrosiozyma</taxon>
    </lineage>
</organism>
<dbReference type="EMBL" id="BSXS01000379">
    <property type="protein sequence ID" value="GME72247.1"/>
    <property type="molecule type" value="Genomic_DNA"/>
</dbReference>
<proteinExistence type="predicted"/>
<name>A0ACB5ST73_AMBMO</name>
<sequence>MIWNCVHIKTFNYKKKSNKQPGQEVEHQRMSSLKQHRQKCLTQKEWEYHQKLNNTSLTSSDDDKMQKLRS</sequence>
<accession>A0ACB5ST73</accession>
<protein>
    <submittedName>
        <fullName evidence="1">Unnamed protein product</fullName>
    </submittedName>
</protein>
<keyword evidence="2" id="KW-1185">Reference proteome</keyword>